<evidence type="ECO:0000256" key="2">
    <source>
        <dbReference type="ARBA" id="ARBA00022840"/>
    </source>
</evidence>
<dbReference type="GO" id="GO:0005634">
    <property type="term" value="C:nucleus"/>
    <property type="evidence" value="ECO:0007669"/>
    <property type="project" value="TreeGrafter"/>
</dbReference>
<keyword evidence="1" id="KW-0547">Nucleotide-binding</keyword>
<accession>A0A484MIH1</accession>
<proteinExistence type="predicted"/>
<dbReference type="PANTHER" id="PTHR45639">
    <property type="entry name" value="HSC70CB, ISOFORM G-RELATED"/>
    <property type="match status" value="1"/>
</dbReference>
<evidence type="ECO:0000313" key="4">
    <source>
        <dbReference type="Proteomes" id="UP000595140"/>
    </source>
</evidence>
<dbReference type="PANTHER" id="PTHR45639:SF10">
    <property type="entry name" value="HEAT SHOCK 70 KDA PROTEIN 16 ISOFORM X1"/>
    <property type="match status" value="1"/>
</dbReference>
<evidence type="ECO:0000313" key="3">
    <source>
        <dbReference type="EMBL" id="VFQ88605.1"/>
    </source>
</evidence>
<dbReference type="AlphaFoldDB" id="A0A484MIH1"/>
<reference evidence="3 4" key="1">
    <citation type="submission" date="2018-04" db="EMBL/GenBank/DDBJ databases">
        <authorList>
            <person name="Vogel A."/>
        </authorList>
    </citation>
    <scope>NUCLEOTIDE SEQUENCE [LARGE SCALE GENOMIC DNA]</scope>
</reference>
<dbReference type="OrthoDB" id="1741903at2759"/>
<evidence type="ECO:0000256" key="1">
    <source>
        <dbReference type="ARBA" id="ARBA00022741"/>
    </source>
</evidence>
<dbReference type="InterPro" id="IPR013126">
    <property type="entry name" value="Hsp_70_fam"/>
</dbReference>
<keyword evidence="4" id="KW-1185">Reference proteome</keyword>
<gene>
    <name evidence="3" type="ORF">CCAM_LOCUS30381</name>
</gene>
<name>A0A484MIH1_9ASTE</name>
<organism evidence="3 4">
    <name type="scientific">Cuscuta campestris</name>
    <dbReference type="NCBI Taxonomy" id="132261"/>
    <lineage>
        <taxon>Eukaryota</taxon>
        <taxon>Viridiplantae</taxon>
        <taxon>Streptophyta</taxon>
        <taxon>Embryophyta</taxon>
        <taxon>Tracheophyta</taxon>
        <taxon>Spermatophyta</taxon>
        <taxon>Magnoliopsida</taxon>
        <taxon>eudicotyledons</taxon>
        <taxon>Gunneridae</taxon>
        <taxon>Pentapetalae</taxon>
        <taxon>asterids</taxon>
        <taxon>lamiids</taxon>
        <taxon>Solanales</taxon>
        <taxon>Convolvulaceae</taxon>
        <taxon>Cuscuteae</taxon>
        <taxon>Cuscuta</taxon>
        <taxon>Cuscuta subgen. Grammica</taxon>
        <taxon>Cuscuta sect. Cleistogrammica</taxon>
    </lineage>
</organism>
<dbReference type="GO" id="GO:0005829">
    <property type="term" value="C:cytosol"/>
    <property type="evidence" value="ECO:0007669"/>
    <property type="project" value="TreeGrafter"/>
</dbReference>
<dbReference type="GO" id="GO:0005524">
    <property type="term" value="F:ATP binding"/>
    <property type="evidence" value="ECO:0007669"/>
    <property type="project" value="UniProtKB-KW"/>
</dbReference>
<dbReference type="EMBL" id="OOIL02003592">
    <property type="protein sequence ID" value="VFQ88605.1"/>
    <property type="molecule type" value="Genomic_DNA"/>
</dbReference>
<dbReference type="Proteomes" id="UP000595140">
    <property type="component" value="Unassembled WGS sequence"/>
</dbReference>
<keyword evidence="2" id="KW-0067">ATP-binding</keyword>
<dbReference type="GO" id="GO:0140662">
    <property type="term" value="F:ATP-dependent protein folding chaperone"/>
    <property type="evidence" value="ECO:0007669"/>
    <property type="project" value="InterPro"/>
</dbReference>
<evidence type="ECO:0008006" key="5">
    <source>
        <dbReference type="Google" id="ProtNLM"/>
    </source>
</evidence>
<sequence>MDEEARAQETRNLLHCIVEYRTAAESLPASEKDNVVSECNQAEQWLREKSQQQDALPKNANPVLWSSDIKRKAEILDAFCKRMLRSSKWSPPSNADTDTDIDSH</sequence>
<protein>
    <recommendedName>
        <fullName evidence="5">Heat shock protein 70kD</fullName>
    </recommendedName>
</protein>